<protein>
    <submittedName>
        <fullName evidence="4">Uncharacterized protein</fullName>
    </submittedName>
</protein>
<evidence type="ECO:0000313" key="4">
    <source>
        <dbReference type="EMBL" id="KAF2008377.1"/>
    </source>
</evidence>
<gene>
    <name evidence="4" type="ORF">BU24DRAFT_468979</name>
</gene>
<evidence type="ECO:0000256" key="2">
    <source>
        <dbReference type="SAM" id="MobiDB-lite"/>
    </source>
</evidence>
<keyword evidence="5" id="KW-1185">Reference proteome</keyword>
<accession>A0A6A5X6A8</accession>
<evidence type="ECO:0000313" key="5">
    <source>
        <dbReference type="Proteomes" id="UP000799778"/>
    </source>
</evidence>
<dbReference type="RefSeq" id="XP_033376716.1">
    <property type="nucleotide sequence ID" value="XM_033532567.1"/>
</dbReference>
<evidence type="ECO:0000256" key="3">
    <source>
        <dbReference type="SAM" id="Phobius"/>
    </source>
</evidence>
<feature type="region of interest" description="Disordered" evidence="2">
    <location>
        <begin position="1"/>
        <end position="24"/>
    </location>
</feature>
<dbReference type="Pfam" id="PF11807">
    <property type="entry name" value="UstYa"/>
    <property type="match status" value="1"/>
</dbReference>
<keyword evidence="3" id="KW-0812">Transmembrane</keyword>
<keyword evidence="3" id="KW-0472">Membrane</keyword>
<proteinExistence type="inferred from homology"/>
<sequence length="173" mass="19616">MAHRETELLFHSDTNTPRNSSESTTIEVYKEEKRLGANNQHQSNLSKLWTFSILSLAVYSVVVTVLLLRVELASRRISCQPWRASDLEAAHSAIDVVEKKFTTGIRSFQNGTLYRSYDPSEPTFVGPPSPEIDANWDNIVNLDTQAFYVMPEEATSLPGQPYRFNRSGVYEVE</sequence>
<comment type="similarity">
    <text evidence="1">Belongs to the ustYa family.</text>
</comment>
<feature type="compositionally biased region" description="Basic and acidic residues" evidence="2">
    <location>
        <begin position="1"/>
        <end position="10"/>
    </location>
</feature>
<dbReference type="GO" id="GO:0043386">
    <property type="term" value="P:mycotoxin biosynthetic process"/>
    <property type="evidence" value="ECO:0007669"/>
    <property type="project" value="InterPro"/>
</dbReference>
<keyword evidence="3" id="KW-1133">Transmembrane helix</keyword>
<dbReference type="GeneID" id="54289964"/>
<dbReference type="OrthoDB" id="3687641at2759"/>
<dbReference type="InterPro" id="IPR021765">
    <property type="entry name" value="UstYa-like"/>
</dbReference>
<dbReference type="AlphaFoldDB" id="A0A6A5X6A8"/>
<evidence type="ECO:0000256" key="1">
    <source>
        <dbReference type="ARBA" id="ARBA00035112"/>
    </source>
</evidence>
<dbReference type="EMBL" id="ML978084">
    <property type="protein sequence ID" value="KAF2008377.1"/>
    <property type="molecule type" value="Genomic_DNA"/>
</dbReference>
<feature type="transmembrane region" description="Helical" evidence="3">
    <location>
        <begin position="48"/>
        <end position="68"/>
    </location>
</feature>
<reference evidence="4" key="1">
    <citation type="journal article" date="2020" name="Stud. Mycol.">
        <title>101 Dothideomycetes genomes: a test case for predicting lifestyles and emergence of pathogens.</title>
        <authorList>
            <person name="Haridas S."/>
            <person name="Albert R."/>
            <person name="Binder M."/>
            <person name="Bloem J."/>
            <person name="Labutti K."/>
            <person name="Salamov A."/>
            <person name="Andreopoulos B."/>
            <person name="Baker S."/>
            <person name="Barry K."/>
            <person name="Bills G."/>
            <person name="Bluhm B."/>
            <person name="Cannon C."/>
            <person name="Castanera R."/>
            <person name="Culley D."/>
            <person name="Daum C."/>
            <person name="Ezra D."/>
            <person name="Gonzalez J."/>
            <person name="Henrissat B."/>
            <person name="Kuo A."/>
            <person name="Liang C."/>
            <person name="Lipzen A."/>
            <person name="Lutzoni F."/>
            <person name="Magnuson J."/>
            <person name="Mondo S."/>
            <person name="Nolan M."/>
            <person name="Ohm R."/>
            <person name="Pangilinan J."/>
            <person name="Park H.-J."/>
            <person name="Ramirez L."/>
            <person name="Alfaro M."/>
            <person name="Sun H."/>
            <person name="Tritt A."/>
            <person name="Yoshinaga Y."/>
            <person name="Zwiers L.-H."/>
            <person name="Turgeon B."/>
            <person name="Goodwin S."/>
            <person name="Spatafora J."/>
            <person name="Crous P."/>
            <person name="Grigoriev I."/>
        </authorList>
    </citation>
    <scope>NUCLEOTIDE SEQUENCE</scope>
    <source>
        <strain evidence="4">CBS 175.79</strain>
    </source>
</reference>
<dbReference type="Proteomes" id="UP000799778">
    <property type="component" value="Unassembled WGS sequence"/>
</dbReference>
<feature type="compositionally biased region" description="Polar residues" evidence="2">
    <location>
        <begin position="12"/>
        <end position="24"/>
    </location>
</feature>
<organism evidence="4 5">
    <name type="scientific">Aaosphaeria arxii CBS 175.79</name>
    <dbReference type="NCBI Taxonomy" id="1450172"/>
    <lineage>
        <taxon>Eukaryota</taxon>
        <taxon>Fungi</taxon>
        <taxon>Dikarya</taxon>
        <taxon>Ascomycota</taxon>
        <taxon>Pezizomycotina</taxon>
        <taxon>Dothideomycetes</taxon>
        <taxon>Pleosporomycetidae</taxon>
        <taxon>Pleosporales</taxon>
        <taxon>Pleosporales incertae sedis</taxon>
        <taxon>Aaosphaeria</taxon>
    </lineage>
</organism>
<name>A0A6A5X6A8_9PLEO</name>